<feature type="domain" description="HTH araC/xylS-type" evidence="4">
    <location>
        <begin position="48"/>
        <end position="147"/>
    </location>
</feature>
<gene>
    <name evidence="5" type="ORF">J7I42_29435</name>
</gene>
<dbReference type="SMART" id="SM00342">
    <property type="entry name" value="HTH_ARAC"/>
    <property type="match status" value="1"/>
</dbReference>
<evidence type="ECO:0000256" key="2">
    <source>
        <dbReference type="ARBA" id="ARBA00023125"/>
    </source>
</evidence>
<dbReference type="Gene3D" id="1.10.10.60">
    <property type="entry name" value="Homeodomain-like"/>
    <property type="match status" value="1"/>
</dbReference>
<evidence type="ECO:0000256" key="3">
    <source>
        <dbReference type="ARBA" id="ARBA00023163"/>
    </source>
</evidence>
<dbReference type="InterPro" id="IPR020449">
    <property type="entry name" value="Tscrpt_reg_AraC-type_HTH"/>
</dbReference>
<dbReference type="PANTHER" id="PTHR43280:SF2">
    <property type="entry name" value="HTH-TYPE TRANSCRIPTIONAL REGULATOR EXSA"/>
    <property type="match status" value="1"/>
</dbReference>
<dbReference type="PANTHER" id="PTHR43280">
    <property type="entry name" value="ARAC-FAMILY TRANSCRIPTIONAL REGULATOR"/>
    <property type="match status" value="1"/>
</dbReference>
<evidence type="ECO:0000313" key="5">
    <source>
        <dbReference type="EMBL" id="MBO9204448.1"/>
    </source>
</evidence>
<dbReference type="PRINTS" id="PR00032">
    <property type="entry name" value="HTHARAC"/>
</dbReference>
<accession>A0ABS3Z341</accession>
<keyword evidence="2" id="KW-0238">DNA-binding</keyword>
<keyword evidence="3" id="KW-0804">Transcription</keyword>
<keyword evidence="6" id="KW-1185">Reference proteome</keyword>
<dbReference type="EMBL" id="JAGHKO010000014">
    <property type="protein sequence ID" value="MBO9204448.1"/>
    <property type="molecule type" value="Genomic_DNA"/>
</dbReference>
<evidence type="ECO:0000256" key="1">
    <source>
        <dbReference type="ARBA" id="ARBA00023015"/>
    </source>
</evidence>
<proteinExistence type="predicted"/>
<evidence type="ECO:0000259" key="4">
    <source>
        <dbReference type="PROSITE" id="PS01124"/>
    </source>
</evidence>
<sequence>MLILLDKLQLTSAVSIVRNTEELLPVFEQDPFQVIAFVALQSADGFMERLHACIFENLHNKKLNVDMLARYMNMSRPTLYRKIKQETDHTPNEMITLARLKQASTLLLLTDHKVFEVAEMVGFHSSSSFGKAFLKRFHVTPAAYQRINKKQDLI</sequence>
<dbReference type="Proteomes" id="UP000677244">
    <property type="component" value="Unassembled WGS sequence"/>
</dbReference>
<dbReference type="Pfam" id="PF12833">
    <property type="entry name" value="HTH_18"/>
    <property type="match status" value="1"/>
</dbReference>
<name>A0ABS3Z341_9BACT</name>
<comment type="caution">
    <text evidence="5">The sequence shown here is derived from an EMBL/GenBank/DDBJ whole genome shotgun (WGS) entry which is preliminary data.</text>
</comment>
<dbReference type="InterPro" id="IPR009057">
    <property type="entry name" value="Homeodomain-like_sf"/>
</dbReference>
<dbReference type="RefSeq" id="WP_209143044.1">
    <property type="nucleotide sequence ID" value="NZ_JAGHKO010000014.1"/>
</dbReference>
<keyword evidence="1" id="KW-0805">Transcription regulation</keyword>
<organism evidence="5 6">
    <name type="scientific">Niastella soli</name>
    <dbReference type="NCBI Taxonomy" id="2821487"/>
    <lineage>
        <taxon>Bacteria</taxon>
        <taxon>Pseudomonadati</taxon>
        <taxon>Bacteroidota</taxon>
        <taxon>Chitinophagia</taxon>
        <taxon>Chitinophagales</taxon>
        <taxon>Chitinophagaceae</taxon>
        <taxon>Niastella</taxon>
    </lineage>
</organism>
<dbReference type="PROSITE" id="PS01124">
    <property type="entry name" value="HTH_ARAC_FAMILY_2"/>
    <property type="match status" value="1"/>
</dbReference>
<evidence type="ECO:0000313" key="6">
    <source>
        <dbReference type="Proteomes" id="UP000677244"/>
    </source>
</evidence>
<protein>
    <submittedName>
        <fullName evidence="5">Helix-turn-helix transcriptional regulator</fullName>
    </submittedName>
</protein>
<dbReference type="SUPFAM" id="SSF46689">
    <property type="entry name" value="Homeodomain-like"/>
    <property type="match status" value="1"/>
</dbReference>
<reference evidence="5 6" key="1">
    <citation type="submission" date="2021-03" db="EMBL/GenBank/DDBJ databases">
        <title>Assistant Professor.</title>
        <authorList>
            <person name="Huq M.A."/>
        </authorList>
    </citation>
    <scope>NUCLEOTIDE SEQUENCE [LARGE SCALE GENOMIC DNA]</scope>
    <source>
        <strain evidence="5 6">MAH-29</strain>
    </source>
</reference>
<dbReference type="InterPro" id="IPR018060">
    <property type="entry name" value="HTH_AraC"/>
</dbReference>